<dbReference type="RefSeq" id="WP_183628160.1">
    <property type="nucleotide sequence ID" value="NZ_JACIDX010000019.1"/>
</dbReference>
<keyword evidence="2" id="KW-1133">Transmembrane helix</keyword>
<evidence type="ECO:0000313" key="4">
    <source>
        <dbReference type="Proteomes" id="UP000548867"/>
    </source>
</evidence>
<protein>
    <submittedName>
        <fullName evidence="3">Uncharacterized protein</fullName>
    </submittedName>
</protein>
<feature type="transmembrane region" description="Helical" evidence="2">
    <location>
        <begin position="30"/>
        <end position="48"/>
    </location>
</feature>
<accession>A0A7W6CKI2</accession>
<feature type="transmembrane region" description="Helical" evidence="2">
    <location>
        <begin position="68"/>
        <end position="86"/>
    </location>
</feature>
<feature type="region of interest" description="Disordered" evidence="1">
    <location>
        <begin position="97"/>
        <end position="127"/>
    </location>
</feature>
<evidence type="ECO:0000256" key="2">
    <source>
        <dbReference type="SAM" id="Phobius"/>
    </source>
</evidence>
<keyword evidence="2" id="KW-0472">Membrane</keyword>
<dbReference type="EMBL" id="JACIDX010000019">
    <property type="protein sequence ID" value="MBB3957135.1"/>
    <property type="molecule type" value="Genomic_DNA"/>
</dbReference>
<keyword evidence="4" id="KW-1185">Reference proteome</keyword>
<reference evidence="3 4" key="1">
    <citation type="submission" date="2020-08" db="EMBL/GenBank/DDBJ databases">
        <title>Genomic Encyclopedia of Type Strains, Phase IV (KMG-IV): sequencing the most valuable type-strain genomes for metagenomic binning, comparative biology and taxonomic classification.</title>
        <authorList>
            <person name="Goeker M."/>
        </authorList>
    </citation>
    <scope>NUCLEOTIDE SEQUENCE [LARGE SCALE GENOMIC DNA]</scope>
    <source>
        <strain evidence="3 4">DSM 27057</strain>
    </source>
</reference>
<proteinExistence type="predicted"/>
<dbReference type="Proteomes" id="UP000548867">
    <property type="component" value="Unassembled WGS sequence"/>
</dbReference>
<comment type="caution">
    <text evidence="3">The sequence shown here is derived from an EMBL/GenBank/DDBJ whole genome shotgun (WGS) entry which is preliminary data.</text>
</comment>
<sequence length="137" mass="15833">MVPIGTPEDRSAHEVAPELRLRDYIWRLRIAKAWWSVSLVWWAGFVQAQENGWLLDYYETALAGYLNVLFFPMTIFMALGVPFVWAKLDRGDWVISPEPLPQDQPFLSRSVGGMRDPASDPLDPRSGLHWQRFNDSQ</sequence>
<gene>
    <name evidence="3" type="ORF">GGR38_004109</name>
</gene>
<evidence type="ECO:0000313" key="3">
    <source>
        <dbReference type="EMBL" id="MBB3957135.1"/>
    </source>
</evidence>
<keyword evidence="2" id="KW-0812">Transmembrane</keyword>
<evidence type="ECO:0000256" key="1">
    <source>
        <dbReference type="SAM" id="MobiDB-lite"/>
    </source>
</evidence>
<organism evidence="3 4">
    <name type="scientific">Novosphingobium sediminicola</name>
    <dbReference type="NCBI Taxonomy" id="563162"/>
    <lineage>
        <taxon>Bacteria</taxon>
        <taxon>Pseudomonadati</taxon>
        <taxon>Pseudomonadota</taxon>
        <taxon>Alphaproteobacteria</taxon>
        <taxon>Sphingomonadales</taxon>
        <taxon>Sphingomonadaceae</taxon>
        <taxon>Novosphingobium</taxon>
    </lineage>
</organism>
<name>A0A7W6CKI2_9SPHN</name>
<dbReference type="AlphaFoldDB" id="A0A7W6CKI2"/>